<keyword evidence="2" id="KW-1185">Reference proteome</keyword>
<dbReference type="InterPro" id="IPR036116">
    <property type="entry name" value="FN3_sf"/>
</dbReference>
<sequence>MFTAVDPLTPAVSEVSVVQVWTSGAVVRGKIDNLDPKNDRQEKKSGKILEYGFVWATQNQPTLEAGTVLKVGEDNPPTPFEFEREISPLTVLTTYYIRTYARNEGGGVGYGPVATFKTDDYVFAELSVGKVTTTSKASADVVVNILSLGNAEISSFGVCYSSTNKEPTTKDSKATATGKAAKGSFTVNVSGLAPGITYFARAFATTLGGIIYSDATTAFTLGEPAVFTPKKSFTMSYSNPYDLDAGELVSQNGADDMWWYPYNDKPGIYPKNGARFAVLGKVNFDQVKYADLTSANLSTNFINGSYTDTKANQLENGTVVAFITNQGRYGKMIVDAHGEDRKPGAANGGDMQVTILTYDKQ</sequence>
<proteinExistence type="predicted"/>
<organism evidence="1 2">
    <name type="scientific">Dyadobacter beijingensis</name>
    <dbReference type="NCBI Taxonomy" id="365489"/>
    <lineage>
        <taxon>Bacteria</taxon>
        <taxon>Pseudomonadati</taxon>
        <taxon>Bacteroidota</taxon>
        <taxon>Cytophagia</taxon>
        <taxon>Cytophagales</taxon>
        <taxon>Spirosomataceae</taxon>
        <taxon>Dyadobacter</taxon>
    </lineage>
</organism>
<dbReference type="EMBL" id="BMLI01000003">
    <property type="protein sequence ID" value="GGN08991.1"/>
    <property type="molecule type" value="Genomic_DNA"/>
</dbReference>
<comment type="caution">
    <text evidence="1">The sequence shown here is derived from an EMBL/GenBank/DDBJ whole genome shotgun (WGS) entry which is preliminary data.</text>
</comment>
<reference evidence="2" key="1">
    <citation type="journal article" date="2019" name="Int. J. Syst. Evol. Microbiol.">
        <title>The Global Catalogue of Microorganisms (GCM) 10K type strain sequencing project: providing services to taxonomists for standard genome sequencing and annotation.</title>
        <authorList>
            <consortium name="The Broad Institute Genomics Platform"/>
            <consortium name="The Broad Institute Genome Sequencing Center for Infectious Disease"/>
            <person name="Wu L."/>
            <person name="Ma J."/>
        </authorList>
    </citation>
    <scope>NUCLEOTIDE SEQUENCE [LARGE SCALE GENOMIC DNA]</scope>
    <source>
        <strain evidence="2">CGMCC 1.6375</strain>
    </source>
</reference>
<protein>
    <recommendedName>
        <fullName evidence="3">Fibronectin type-III domain-containing protein</fullName>
    </recommendedName>
</protein>
<gene>
    <name evidence="1" type="ORF">GCM10010967_50980</name>
</gene>
<dbReference type="SUPFAM" id="SSF49265">
    <property type="entry name" value="Fibronectin type III"/>
    <property type="match status" value="1"/>
</dbReference>
<dbReference type="Proteomes" id="UP000632339">
    <property type="component" value="Unassembled WGS sequence"/>
</dbReference>
<evidence type="ECO:0000313" key="1">
    <source>
        <dbReference type="EMBL" id="GGN08991.1"/>
    </source>
</evidence>
<evidence type="ECO:0000313" key="2">
    <source>
        <dbReference type="Proteomes" id="UP000632339"/>
    </source>
</evidence>
<evidence type="ECO:0008006" key="3">
    <source>
        <dbReference type="Google" id="ProtNLM"/>
    </source>
</evidence>
<name>A0ABQ2IHB8_9BACT</name>
<accession>A0ABQ2IHB8</accession>